<dbReference type="PROSITE" id="PS50928">
    <property type="entry name" value="ABC_TM1"/>
    <property type="match status" value="1"/>
</dbReference>
<gene>
    <name evidence="11" type="ORF">OF850_08215</name>
</gene>
<evidence type="ECO:0000256" key="3">
    <source>
        <dbReference type="ARBA" id="ARBA00022475"/>
    </source>
</evidence>
<dbReference type="SUPFAM" id="SSF161098">
    <property type="entry name" value="MetI-like"/>
    <property type="match status" value="1"/>
</dbReference>
<evidence type="ECO:0000256" key="4">
    <source>
        <dbReference type="ARBA" id="ARBA00022692"/>
    </source>
</evidence>
<feature type="transmembrane region" description="Helical" evidence="9">
    <location>
        <begin position="250"/>
        <end position="273"/>
    </location>
</feature>
<keyword evidence="7 9" id="KW-1133">Transmembrane helix</keyword>
<evidence type="ECO:0000256" key="6">
    <source>
        <dbReference type="ARBA" id="ARBA00022927"/>
    </source>
</evidence>
<feature type="transmembrane region" description="Helical" evidence="9">
    <location>
        <begin position="201"/>
        <end position="230"/>
    </location>
</feature>
<dbReference type="InterPro" id="IPR050366">
    <property type="entry name" value="BP-dependent_transpt_permease"/>
</dbReference>
<dbReference type="PANTHER" id="PTHR43386">
    <property type="entry name" value="OLIGOPEPTIDE TRANSPORT SYSTEM PERMEASE PROTEIN APPC"/>
    <property type="match status" value="1"/>
</dbReference>
<dbReference type="Proteomes" id="UP001526430">
    <property type="component" value="Unassembled WGS sequence"/>
</dbReference>
<dbReference type="Pfam" id="PF00528">
    <property type="entry name" value="BPD_transp_1"/>
    <property type="match status" value="1"/>
</dbReference>
<keyword evidence="3" id="KW-1003">Cell membrane</keyword>
<keyword evidence="5" id="KW-0571">Peptide transport</keyword>
<sequence length="287" mass="30562">MSLTITRPLAAPAFRRFRRHRLAAFGAATILLLTLGCFLGPFLLPFDDTTIDIMNRFAPPLSGVHVLGTDELGRDMLARLMMGGRVSLMVGFTAMAIGMAVGILVGAVAGFHGGWLGAALMRFVDAVLCFPSIFLLLALAALVSPGLLSIIILIGATSWMDVARIVEGQVKSLRERDFAVAAEVLGASDARIIVHELVPNAVAPIVVAATLNVARAILLESYVSFLGYGIQPPVPSWGNMLNNAQIYLTSAPWLAILPGLAITLAVTSFNFLGDGLRDALDPRMRAR</sequence>
<dbReference type="Pfam" id="PF12911">
    <property type="entry name" value="OppC_N"/>
    <property type="match status" value="1"/>
</dbReference>
<dbReference type="EMBL" id="JAPFQI010000004">
    <property type="protein sequence ID" value="MCW8085605.1"/>
    <property type="molecule type" value="Genomic_DNA"/>
</dbReference>
<dbReference type="InterPro" id="IPR025966">
    <property type="entry name" value="OppC_N"/>
</dbReference>
<comment type="subcellular location">
    <subcellularLocation>
        <location evidence="1 9">Cell membrane</location>
        <topology evidence="1 9">Multi-pass membrane protein</topology>
    </subcellularLocation>
</comment>
<comment type="caution">
    <text evidence="11">The sequence shown here is derived from an EMBL/GenBank/DDBJ whole genome shotgun (WGS) entry which is preliminary data.</text>
</comment>
<dbReference type="InterPro" id="IPR000515">
    <property type="entry name" value="MetI-like"/>
</dbReference>
<keyword evidence="6" id="KW-0653">Protein transport</keyword>
<reference evidence="11 12" key="1">
    <citation type="submission" date="2022-10" db="EMBL/GenBank/DDBJ databases">
        <title>Roseococcus glaciei nov., sp. nov., isolated from glacier.</title>
        <authorList>
            <person name="Liu Q."/>
            <person name="Xin Y.-H."/>
        </authorList>
    </citation>
    <scope>NUCLEOTIDE SEQUENCE [LARGE SCALE GENOMIC DNA]</scope>
    <source>
        <strain evidence="11 12">MDT2-1-1</strain>
    </source>
</reference>
<evidence type="ECO:0000256" key="9">
    <source>
        <dbReference type="RuleBase" id="RU363032"/>
    </source>
</evidence>
<evidence type="ECO:0000313" key="12">
    <source>
        <dbReference type="Proteomes" id="UP001526430"/>
    </source>
</evidence>
<evidence type="ECO:0000256" key="7">
    <source>
        <dbReference type="ARBA" id="ARBA00022989"/>
    </source>
</evidence>
<comment type="similarity">
    <text evidence="9">Belongs to the binding-protein-dependent transport system permease family.</text>
</comment>
<evidence type="ECO:0000256" key="8">
    <source>
        <dbReference type="ARBA" id="ARBA00023136"/>
    </source>
</evidence>
<dbReference type="InterPro" id="IPR035906">
    <property type="entry name" value="MetI-like_sf"/>
</dbReference>
<keyword evidence="8 9" id="KW-0472">Membrane</keyword>
<evidence type="ECO:0000256" key="2">
    <source>
        <dbReference type="ARBA" id="ARBA00022448"/>
    </source>
</evidence>
<dbReference type="PANTHER" id="PTHR43386:SF1">
    <property type="entry name" value="D,D-DIPEPTIDE TRANSPORT SYSTEM PERMEASE PROTEIN DDPC-RELATED"/>
    <property type="match status" value="1"/>
</dbReference>
<feature type="transmembrane region" description="Helical" evidence="9">
    <location>
        <begin position="21"/>
        <end position="44"/>
    </location>
</feature>
<dbReference type="RefSeq" id="WP_301589517.1">
    <property type="nucleotide sequence ID" value="NZ_JAPFQI010000004.1"/>
</dbReference>
<accession>A0ABT3NTW0</accession>
<evidence type="ECO:0000256" key="5">
    <source>
        <dbReference type="ARBA" id="ARBA00022856"/>
    </source>
</evidence>
<feature type="domain" description="ABC transmembrane type-1" evidence="10">
    <location>
        <begin position="84"/>
        <end position="273"/>
    </location>
</feature>
<keyword evidence="12" id="KW-1185">Reference proteome</keyword>
<evidence type="ECO:0000313" key="11">
    <source>
        <dbReference type="EMBL" id="MCW8085605.1"/>
    </source>
</evidence>
<dbReference type="CDD" id="cd06261">
    <property type="entry name" value="TM_PBP2"/>
    <property type="match status" value="1"/>
</dbReference>
<evidence type="ECO:0000256" key="1">
    <source>
        <dbReference type="ARBA" id="ARBA00004651"/>
    </source>
</evidence>
<keyword evidence="2 9" id="KW-0813">Transport</keyword>
<name>A0ABT3NTW0_9PROT</name>
<keyword evidence="4 9" id="KW-0812">Transmembrane</keyword>
<proteinExistence type="inferred from homology"/>
<evidence type="ECO:0000259" key="10">
    <source>
        <dbReference type="PROSITE" id="PS50928"/>
    </source>
</evidence>
<dbReference type="Gene3D" id="1.10.3720.10">
    <property type="entry name" value="MetI-like"/>
    <property type="match status" value="1"/>
</dbReference>
<protein>
    <submittedName>
        <fullName evidence="11">ABC transporter permease</fullName>
    </submittedName>
</protein>
<feature type="transmembrane region" description="Helical" evidence="9">
    <location>
        <begin position="86"/>
        <end position="111"/>
    </location>
</feature>
<organism evidence="11 12">
    <name type="scientific">Sabulicella glaciei</name>
    <dbReference type="NCBI Taxonomy" id="2984948"/>
    <lineage>
        <taxon>Bacteria</taxon>
        <taxon>Pseudomonadati</taxon>
        <taxon>Pseudomonadota</taxon>
        <taxon>Alphaproteobacteria</taxon>
        <taxon>Acetobacterales</taxon>
        <taxon>Acetobacteraceae</taxon>
        <taxon>Sabulicella</taxon>
    </lineage>
</organism>